<keyword evidence="4" id="KW-0539">Nucleus</keyword>
<dbReference type="InterPro" id="IPR003874">
    <property type="entry name" value="CDC45"/>
</dbReference>
<organism evidence="7 8">
    <name type="scientific">Sanghuangporus baumii</name>
    <name type="common">Phellinus baumii</name>
    <dbReference type="NCBI Taxonomy" id="108892"/>
    <lineage>
        <taxon>Eukaryota</taxon>
        <taxon>Fungi</taxon>
        <taxon>Dikarya</taxon>
        <taxon>Basidiomycota</taxon>
        <taxon>Agaricomycotina</taxon>
        <taxon>Agaricomycetes</taxon>
        <taxon>Hymenochaetales</taxon>
        <taxon>Hymenochaetaceae</taxon>
        <taxon>Sanghuangporus</taxon>
    </lineage>
</organism>
<name>A0A9Q5NAT6_SANBA</name>
<dbReference type="PANTHER" id="PTHR10507">
    <property type="entry name" value="CDC45-RELATED PROTEIN"/>
    <property type="match status" value="1"/>
</dbReference>
<feature type="compositionally biased region" description="Acidic residues" evidence="6">
    <location>
        <begin position="166"/>
        <end position="191"/>
    </location>
</feature>
<gene>
    <name evidence="7" type="ORF">A7U60_g6210</name>
</gene>
<dbReference type="AlphaFoldDB" id="A0A9Q5NAT6"/>
<evidence type="ECO:0000256" key="6">
    <source>
        <dbReference type="SAM" id="MobiDB-lite"/>
    </source>
</evidence>
<dbReference type="Pfam" id="PF02724">
    <property type="entry name" value="CDC45"/>
    <property type="match status" value="1"/>
</dbReference>
<protein>
    <submittedName>
        <fullName evidence="7">CDC45-like protein</fullName>
    </submittedName>
</protein>
<reference evidence="7" key="1">
    <citation type="submission" date="2016-06" db="EMBL/GenBank/DDBJ databases">
        <title>Draft Genome sequence of the fungus Inonotus baumii.</title>
        <authorList>
            <person name="Zhu H."/>
            <person name="Lin W."/>
        </authorList>
    </citation>
    <scope>NUCLEOTIDE SEQUENCE</scope>
    <source>
        <strain evidence="7">821</strain>
    </source>
</reference>
<comment type="caution">
    <text evidence="7">The sequence shown here is derived from an EMBL/GenBank/DDBJ whole genome shotgun (WGS) entry which is preliminary data.</text>
</comment>
<comment type="similarity">
    <text evidence="2">Belongs to the CDC45 family.</text>
</comment>
<comment type="subcellular location">
    <subcellularLocation>
        <location evidence="1">Nucleus</location>
    </subcellularLocation>
</comment>
<evidence type="ECO:0000313" key="8">
    <source>
        <dbReference type="Proteomes" id="UP000757232"/>
    </source>
</evidence>
<proteinExistence type="inferred from homology"/>
<dbReference type="GO" id="GO:0003688">
    <property type="term" value="F:DNA replication origin binding"/>
    <property type="evidence" value="ECO:0007669"/>
    <property type="project" value="TreeGrafter"/>
</dbReference>
<dbReference type="GO" id="GO:0006270">
    <property type="term" value="P:DNA replication initiation"/>
    <property type="evidence" value="ECO:0007669"/>
    <property type="project" value="InterPro"/>
</dbReference>
<dbReference type="GO" id="GO:1902977">
    <property type="term" value="P:mitotic DNA replication preinitiation complex assembly"/>
    <property type="evidence" value="ECO:0007669"/>
    <property type="project" value="TreeGrafter"/>
</dbReference>
<dbReference type="GO" id="GO:0000727">
    <property type="term" value="P:double-strand break repair via break-induced replication"/>
    <property type="evidence" value="ECO:0007669"/>
    <property type="project" value="TreeGrafter"/>
</dbReference>
<feature type="region of interest" description="Disordered" evidence="6">
    <location>
        <begin position="476"/>
        <end position="505"/>
    </location>
</feature>
<evidence type="ECO:0000256" key="4">
    <source>
        <dbReference type="ARBA" id="ARBA00023242"/>
    </source>
</evidence>
<keyword evidence="8" id="KW-1185">Reference proteome</keyword>
<evidence type="ECO:0000256" key="2">
    <source>
        <dbReference type="ARBA" id="ARBA00010727"/>
    </source>
</evidence>
<dbReference type="GO" id="GO:0003697">
    <property type="term" value="F:single-stranded DNA binding"/>
    <property type="evidence" value="ECO:0007669"/>
    <property type="project" value="TreeGrafter"/>
</dbReference>
<evidence type="ECO:0000256" key="3">
    <source>
        <dbReference type="ARBA" id="ARBA00022705"/>
    </source>
</evidence>
<dbReference type="OrthoDB" id="10258882at2759"/>
<dbReference type="PANTHER" id="PTHR10507:SF0">
    <property type="entry name" value="CELL DIVISION CONTROL PROTEIN 45 HOMOLOG"/>
    <property type="match status" value="1"/>
</dbReference>
<feature type="region of interest" description="Disordered" evidence="6">
    <location>
        <begin position="161"/>
        <end position="224"/>
    </location>
</feature>
<feature type="compositionally biased region" description="Basic residues" evidence="6">
    <location>
        <begin position="201"/>
        <end position="215"/>
    </location>
</feature>
<evidence type="ECO:0000313" key="7">
    <source>
        <dbReference type="EMBL" id="OCB86749.1"/>
    </source>
</evidence>
<dbReference type="Proteomes" id="UP000757232">
    <property type="component" value="Unassembled WGS sequence"/>
</dbReference>
<keyword evidence="5" id="KW-0131">Cell cycle</keyword>
<dbReference type="EMBL" id="LNZH02000199">
    <property type="protein sequence ID" value="OCB86749.1"/>
    <property type="molecule type" value="Genomic_DNA"/>
</dbReference>
<sequence>MVYLPPPQFQKPSQRGYEEAYQEILATHRRSPQSSASSLIMLVAPDVDALCASRMLGDLFKRDDIMYRIIPVSGMNELERLHDEMVSNTELCTLILINMGAILDLPSEDWFGEFPEHLRVHVIDSNRPQNLSSLFGPDERIVVWDDGDAEKLQEQKKAWEALAYGPDEDEDDEDEEGEEDEEEGSEDDDENQELHNTASSGKRRRPSPGSKRKRRRLEEDPNRITPEERVHFSAVVEKYYMAGTYYGQAASSTVYILAGALSRSDNDLLWFAILGLTFQYITSRISRHKYEEYYVIYEREVKRLNKDDKDDRRHSALNCARGPDDNSIRIGEDLRFMLWRHWNLYDAMMHSGYVASKLNIWREKGRKRLHGLLAKMGFSTVQSQQPYSHMDMALKKDLHTKLEAITPEYGMIELSYPSFTRCCGYRAPPLSAADGVEAVSALLDAAGGVRLEVEIEGARNGGEWFGGGHLWQLHGQQQNRWRDDERENIPPGGQLRLQKPNTDDAEEQKTMKQLPWWIRNFWTAFDALNDITQLRDALRLSMSLHRAVIRTGSALIDAKAARTMRGHRVVLLTQGPDLSLFCAPGPLARLARWLVDAMRDRVASSRTVHSQSKKKSLPLVVAALDEREGTYLVLGINAALELGDVRKNEFGLAFLDAKERCNARVRHGTFDTNVLEIKKEDLELFLQTLCEGGRRW</sequence>
<keyword evidence="3" id="KW-0235">DNA replication</keyword>
<accession>A0A9Q5NAT6</accession>
<dbReference type="GO" id="GO:0003682">
    <property type="term" value="F:chromatin binding"/>
    <property type="evidence" value="ECO:0007669"/>
    <property type="project" value="TreeGrafter"/>
</dbReference>
<evidence type="ECO:0000256" key="5">
    <source>
        <dbReference type="ARBA" id="ARBA00023306"/>
    </source>
</evidence>
<evidence type="ECO:0000256" key="1">
    <source>
        <dbReference type="ARBA" id="ARBA00004123"/>
    </source>
</evidence>
<dbReference type="GO" id="GO:0031261">
    <property type="term" value="C:DNA replication preinitiation complex"/>
    <property type="evidence" value="ECO:0007669"/>
    <property type="project" value="TreeGrafter"/>
</dbReference>